<dbReference type="PROSITE" id="PS50883">
    <property type="entry name" value="EAL"/>
    <property type="match status" value="1"/>
</dbReference>
<dbReference type="SMART" id="SM00065">
    <property type="entry name" value="GAF"/>
    <property type="match status" value="2"/>
</dbReference>
<dbReference type="CDD" id="cd01949">
    <property type="entry name" value="GGDEF"/>
    <property type="match status" value="1"/>
</dbReference>
<dbReference type="SUPFAM" id="SSF141868">
    <property type="entry name" value="EAL domain-like"/>
    <property type="match status" value="1"/>
</dbReference>
<dbReference type="InterPro" id="IPR029016">
    <property type="entry name" value="GAF-like_dom_sf"/>
</dbReference>
<dbReference type="InterPro" id="IPR043128">
    <property type="entry name" value="Rev_trsase/Diguanyl_cyclase"/>
</dbReference>
<gene>
    <name evidence="3" type="ORF">ARC78_06595</name>
</gene>
<reference evidence="3 4" key="1">
    <citation type="submission" date="2015-10" db="EMBL/GenBank/DDBJ databases">
        <title>Genome sequencing and analysis of members of genus Stenotrophomonas.</title>
        <authorList>
            <person name="Patil P.P."/>
            <person name="Midha S."/>
            <person name="Patil P.B."/>
        </authorList>
    </citation>
    <scope>NUCLEOTIDE SEQUENCE [LARGE SCALE GENOMIC DNA]</scope>
    <source>
        <strain evidence="3 4">JCM 9942</strain>
    </source>
</reference>
<dbReference type="InterPro" id="IPR029787">
    <property type="entry name" value="Nucleotide_cyclase"/>
</dbReference>
<dbReference type="NCBIfam" id="TIGR00254">
    <property type="entry name" value="GGDEF"/>
    <property type="match status" value="1"/>
</dbReference>
<dbReference type="InterPro" id="IPR050706">
    <property type="entry name" value="Cyclic-di-GMP_PDE-like"/>
</dbReference>
<dbReference type="Pfam" id="PF13185">
    <property type="entry name" value="GAF_2"/>
    <property type="match status" value="2"/>
</dbReference>
<dbReference type="CDD" id="cd01948">
    <property type="entry name" value="EAL"/>
    <property type="match status" value="1"/>
</dbReference>
<accession>A0A0R0ANM2</accession>
<dbReference type="PROSITE" id="PS50887">
    <property type="entry name" value="GGDEF"/>
    <property type="match status" value="1"/>
</dbReference>
<dbReference type="SUPFAM" id="SSF55781">
    <property type="entry name" value="GAF domain-like"/>
    <property type="match status" value="2"/>
</dbReference>
<proteinExistence type="predicted"/>
<dbReference type="SMART" id="SM00052">
    <property type="entry name" value="EAL"/>
    <property type="match status" value="1"/>
</dbReference>
<dbReference type="RefSeq" id="WP_057505814.1">
    <property type="nucleotide sequence ID" value="NZ_LLXS01000010.1"/>
</dbReference>
<feature type="domain" description="EAL" evidence="1">
    <location>
        <begin position="721"/>
        <end position="968"/>
    </location>
</feature>
<sequence length="968" mass="108281">MLYSPLDILAAHPRADSDSPTARVVATLQGLLPAGSTVALAWEDAVLAAGGCTSPPDRDALQSAVRQQLEGAAMTGDLPLRVSTSWTHADSGTRIALIAELTETVAHEQREAWLGTARALVTTVLMTLRQQLRIQELERSKRLQKALFEIADLAGSDLDFDEMLAHFHQILGSLMYAENCYIVECDEQQSSLRFLYFVDTQDDFIPEPERSYRHEEMPASLTFAVLRHGQVMSGPSRELLRNIDSRCDKAEGLESADWLGVPMWRNGRVCGAIVVQSYQLEVRYSDEDRAVLNFVAKHILTAMDRRQAHVRLEQHVQRRTLELERANRSLQAEINERRRAEMVQTALFRISELAMSCNSQADFHAQLHAVICTLLDARNFYIALVNATGDGVDFVYSVDEKRPRETSRPFSGGLTEYTIRRGQPLLAMREDIDRLIANGELCEFGTPSYCWLGVPLLNDDEIMGVIAVQSYSPDVVFNAQDQRLLAFVAGNIGNSLTRQRDRGRLLDAHSELERRVVERTYELGEVNQKLLGQISERLRAEERLTHLALHDVLTGLPNRMHLQQTLEQTIAHARLGAGPPFALLFLDLDRFKWVNDSIGHAAGDQMLVEVARRLVRMIRTDDVVARLGGDEFALVVRCDGGAVAAMDLGRRLLKVLEAPMWVEGRELFPSGSVGIALWHPRYTSGADLLRDADAAMYRAKVKGQDRCVVFDAAMHQEAMRSLELESDLRRAINNRDFVPFYQPIVSLEDGRLIGHEALLRWPHEQRGLLLPGQFLALGEESGLIEQVDWLIYEQVVKDLARTARGYVSVNVSPRHFRVADFAPRLLAVIEEAGADADRLRIEITETALLDDAPRTLQTLHQLRERGVVVQLDDFGTGYSALSYLHRFPISALKIDRSFVAGLHAQSGKSTLALVDGVLSLARTLGIETIGEGVETEQQRQTLQQLGCNYGQGYLLGYPAPRQATLQQL</sequence>
<protein>
    <recommendedName>
        <fullName evidence="5">Diguanylate cyclase</fullName>
    </recommendedName>
</protein>
<dbReference type="InterPro" id="IPR035919">
    <property type="entry name" value="EAL_sf"/>
</dbReference>
<dbReference type="AlphaFoldDB" id="A0A0R0ANM2"/>
<dbReference type="SUPFAM" id="SSF55073">
    <property type="entry name" value="Nucleotide cyclase"/>
    <property type="match status" value="1"/>
</dbReference>
<dbReference type="PANTHER" id="PTHR33121">
    <property type="entry name" value="CYCLIC DI-GMP PHOSPHODIESTERASE PDEF"/>
    <property type="match status" value="1"/>
</dbReference>
<dbReference type="Gene3D" id="3.30.70.270">
    <property type="match status" value="1"/>
</dbReference>
<dbReference type="InterPro" id="IPR001633">
    <property type="entry name" value="EAL_dom"/>
</dbReference>
<dbReference type="Pfam" id="PF00990">
    <property type="entry name" value="GGDEF"/>
    <property type="match status" value="1"/>
</dbReference>
<evidence type="ECO:0000313" key="3">
    <source>
        <dbReference type="EMBL" id="KRG43986.1"/>
    </source>
</evidence>
<comment type="caution">
    <text evidence="3">The sequence shown here is derived from an EMBL/GenBank/DDBJ whole genome shotgun (WGS) entry which is preliminary data.</text>
</comment>
<dbReference type="Pfam" id="PF00563">
    <property type="entry name" value="EAL"/>
    <property type="match status" value="1"/>
</dbReference>
<evidence type="ECO:0008006" key="5">
    <source>
        <dbReference type="Google" id="ProtNLM"/>
    </source>
</evidence>
<evidence type="ECO:0000313" key="4">
    <source>
        <dbReference type="Proteomes" id="UP000050836"/>
    </source>
</evidence>
<keyword evidence="4" id="KW-1185">Reference proteome</keyword>
<dbReference type="SMART" id="SM00267">
    <property type="entry name" value="GGDEF"/>
    <property type="match status" value="1"/>
</dbReference>
<dbReference type="Gene3D" id="3.20.20.450">
    <property type="entry name" value="EAL domain"/>
    <property type="match status" value="1"/>
</dbReference>
<dbReference type="Proteomes" id="UP000050836">
    <property type="component" value="Unassembled WGS sequence"/>
</dbReference>
<dbReference type="InterPro" id="IPR003018">
    <property type="entry name" value="GAF"/>
</dbReference>
<name>A0A0R0ANM2_9GAMM</name>
<dbReference type="PANTHER" id="PTHR33121:SF70">
    <property type="entry name" value="SIGNALING PROTEIN YKOW"/>
    <property type="match status" value="1"/>
</dbReference>
<dbReference type="Gene3D" id="3.30.450.40">
    <property type="match status" value="2"/>
</dbReference>
<feature type="domain" description="GGDEF" evidence="2">
    <location>
        <begin position="579"/>
        <end position="712"/>
    </location>
</feature>
<evidence type="ECO:0000259" key="1">
    <source>
        <dbReference type="PROSITE" id="PS50883"/>
    </source>
</evidence>
<evidence type="ECO:0000259" key="2">
    <source>
        <dbReference type="PROSITE" id="PS50887"/>
    </source>
</evidence>
<dbReference type="GO" id="GO:0071111">
    <property type="term" value="F:cyclic-guanylate-specific phosphodiesterase activity"/>
    <property type="evidence" value="ECO:0007669"/>
    <property type="project" value="InterPro"/>
</dbReference>
<dbReference type="InterPro" id="IPR000160">
    <property type="entry name" value="GGDEF_dom"/>
</dbReference>
<dbReference type="EMBL" id="LLXS01000010">
    <property type="protein sequence ID" value="KRG43986.1"/>
    <property type="molecule type" value="Genomic_DNA"/>
</dbReference>
<organism evidence="3 4">
    <name type="scientific">Stenotrophomonas pictorum JCM 9942</name>
    <dbReference type="NCBI Taxonomy" id="1236960"/>
    <lineage>
        <taxon>Bacteria</taxon>
        <taxon>Pseudomonadati</taxon>
        <taxon>Pseudomonadota</taxon>
        <taxon>Gammaproteobacteria</taxon>
        <taxon>Lysobacterales</taxon>
        <taxon>Lysobacteraceae</taxon>
        <taxon>Stenotrophomonas</taxon>
    </lineage>
</organism>